<dbReference type="Gene3D" id="3.40.1420.30">
    <property type="match status" value="1"/>
</dbReference>
<dbReference type="STRING" id="763034.HMPREF9446_01062"/>
<gene>
    <name evidence="3" type="ORF">HMPREF9446_01062</name>
</gene>
<proteinExistence type="predicted"/>
<dbReference type="Proteomes" id="UP000003416">
    <property type="component" value="Unassembled WGS sequence"/>
</dbReference>
<dbReference type="InterPro" id="IPR021533">
    <property type="entry name" value="PepSY-like"/>
</dbReference>
<reference evidence="3 4" key="1">
    <citation type="submission" date="2011-02" db="EMBL/GenBank/DDBJ databases">
        <authorList>
            <person name="Weinstock G."/>
            <person name="Sodergren E."/>
            <person name="Clifton S."/>
            <person name="Fulton L."/>
            <person name="Fulton B."/>
            <person name="Courtney L."/>
            <person name="Fronick C."/>
            <person name="Harrison M."/>
            <person name="Strong C."/>
            <person name="Farmer C."/>
            <person name="Delahaunty K."/>
            <person name="Markovic C."/>
            <person name="Hall O."/>
            <person name="Minx P."/>
            <person name="Tomlinson C."/>
            <person name="Mitreva M."/>
            <person name="Hou S."/>
            <person name="Chen J."/>
            <person name="Wollam A."/>
            <person name="Pepin K.H."/>
            <person name="Johnson M."/>
            <person name="Bhonagiri V."/>
            <person name="Zhang X."/>
            <person name="Suruliraj S."/>
            <person name="Warren W."/>
            <person name="Chinwalla A."/>
            <person name="Mardis E.R."/>
            <person name="Wilson R.K."/>
        </authorList>
    </citation>
    <scope>NUCLEOTIDE SEQUENCE [LARGE SCALE GENOMIC DNA]</scope>
    <source>
        <strain evidence="3 4">YIT 12057</strain>
    </source>
</reference>
<keyword evidence="1" id="KW-0732">Signal</keyword>
<dbReference type="Pfam" id="PF11396">
    <property type="entry name" value="PepSY_like"/>
    <property type="match status" value="1"/>
</dbReference>
<protein>
    <recommendedName>
        <fullName evidence="2">Putative beta-lactamase-inhibitor-like PepSY-like domain-containing protein</fullName>
    </recommendedName>
</protein>
<dbReference type="EMBL" id="AFBN01000019">
    <property type="protein sequence ID" value="EGF58672.1"/>
    <property type="molecule type" value="Genomic_DNA"/>
</dbReference>
<name>F3PQR4_9BACE</name>
<keyword evidence="4" id="KW-1185">Reference proteome</keyword>
<evidence type="ECO:0000313" key="3">
    <source>
        <dbReference type="EMBL" id="EGF58672.1"/>
    </source>
</evidence>
<evidence type="ECO:0000313" key="4">
    <source>
        <dbReference type="Proteomes" id="UP000003416"/>
    </source>
</evidence>
<comment type="caution">
    <text evidence="3">The sequence shown here is derived from an EMBL/GenBank/DDBJ whole genome shotgun (WGS) entry which is preliminary data.</text>
</comment>
<dbReference type="HOGENOM" id="CLU_111475_0_0_10"/>
<evidence type="ECO:0000259" key="2">
    <source>
        <dbReference type="Pfam" id="PF11396"/>
    </source>
</evidence>
<sequence length="147" mass="16615">MMKKFLSVLLLALVAVQLAFAGDVITQDAKQLPLTARNFINQYFSKPQISHIKIESEILQTKKYEVILTDRTEIDFDSKGNWIEVDCQKSAVPAALVSVPVKDYVKKNFPGEIITKIERGRSGVEVELSNDYSLKFNKKGKFVSMDD</sequence>
<organism evidence="3 4">
    <name type="scientific">Bacteroides fluxus YIT 12057</name>
    <dbReference type="NCBI Taxonomy" id="763034"/>
    <lineage>
        <taxon>Bacteria</taxon>
        <taxon>Pseudomonadati</taxon>
        <taxon>Bacteroidota</taxon>
        <taxon>Bacteroidia</taxon>
        <taxon>Bacteroidales</taxon>
        <taxon>Bacteroidaceae</taxon>
        <taxon>Bacteroides</taxon>
    </lineage>
</organism>
<feature type="chain" id="PRO_5003304693" description="Putative beta-lactamase-inhibitor-like PepSY-like domain-containing protein" evidence="1">
    <location>
        <begin position="22"/>
        <end position="147"/>
    </location>
</feature>
<dbReference type="SUPFAM" id="SSF160574">
    <property type="entry name" value="BT0923-like"/>
    <property type="match status" value="1"/>
</dbReference>
<feature type="signal peptide" evidence="1">
    <location>
        <begin position="1"/>
        <end position="21"/>
    </location>
</feature>
<evidence type="ECO:0000256" key="1">
    <source>
        <dbReference type="SAM" id="SignalP"/>
    </source>
</evidence>
<dbReference type="AlphaFoldDB" id="F3PQR4"/>
<feature type="domain" description="Putative beta-lactamase-inhibitor-like PepSY-like" evidence="2">
    <location>
        <begin position="62"/>
        <end position="143"/>
    </location>
</feature>
<dbReference type="eggNOG" id="COG3212">
    <property type="taxonomic scope" value="Bacteria"/>
</dbReference>
<accession>F3PQR4</accession>